<sequence length="316" mass="34958">MAEDSSLSSSATTSPIRMSEYLPHLVHFTLSLSVQGIPELSSSLPSDFCAKLLQNEPQSACICFQSHQSKQDSKSCDCVCHADVGEAVREGVPVYPLYKQISSALSESISSGMFIRENASMSGLIEDETLTLKMDEWIKMIVKMGSHLIDVLQSAKFHLDVQEPFFTQLRNGQKTVEGRCALGNYKSILVGDLLLVNRSLLLTVQAVNWYNSFYEMIDAESIEKVLPGIKTVEEGVQIYRRFYTEEKEKTGGVLAIVVSKAPLQPYIILSDMLNELNVEGVRVLLGLKSTNGTIPDAVPPSRSVLMSSFSSLYREN</sequence>
<dbReference type="AlphaFoldDB" id="A0AA38CKR1"/>
<dbReference type="SMART" id="SM01022">
    <property type="entry name" value="ASCH"/>
    <property type="match status" value="1"/>
</dbReference>
<evidence type="ECO:0000259" key="1">
    <source>
        <dbReference type="SMART" id="SM01022"/>
    </source>
</evidence>
<gene>
    <name evidence="2" type="ORF">KI387_013673</name>
</gene>
<dbReference type="OMA" id="ANCCWLN"/>
<evidence type="ECO:0000313" key="2">
    <source>
        <dbReference type="EMBL" id="KAH9302090.1"/>
    </source>
</evidence>
<name>A0AA38CKR1_TAXCH</name>
<proteinExistence type="predicted"/>
<dbReference type="InterPro" id="IPR015947">
    <property type="entry name" value="PUA-like_sf"/>
</dbReference>
<dbReference type="Gene3D" id="2.30.130.30">
    <property type="entry name" value="Hypothetical protein"/>
    <property type="match status" value="1"/>
</dbReference>
<organism evidence="2 3">
    <name type="scientific">Taxus chinensis</name>
    <name type="common">Chinese yew</name>
    <name type="synonym">Taxus wallichiana var. chinensis</name>
    <dbReference type="NCBI Taxonomy" id="29808"/>
    <lineage>
        <taxon>Eukaryota</taxon>
        <taxon>Viridiplantae</taxon>
        <taxon>Streptophyta</taxon>
        <taxon>Embryophyta</taxon>
        <taxon>Tracheophyta</taxon>
        <taxon>Spermatophyta</taxon>
        <taxon>Pinopsida</taxon>
        <taxon>Pinidae</taxon>
        <taxon>Conifers II</taxon>
        <taxon>Cupressales</taxon>
        <taxon>Taxaceae</taxon>
        <taxon>Taxus</taxon>
    </lineage>
</organism>
<reference evidence="2 3" key="1">
    <citation type="journal article" date="2021" name="Nat. Plants">
        <title>The Taxus genome provides insights into paclitaxel biosynthesis.</title>
        <authorList>
            <person name="Xiong X."/>
            <person name="Gou J."/>
            <person name="Liao Q."/>
            <person name="Li Y."/>
            <person name="Zhou Q."/>
            <person name="Bi G."/>
            <person name="Li C."/>
            <person name="Du R."/>
            <person name="Wang X."/>
            <person name="Sun T."/>
            <person name="Guo L."/>
            <person name="Liang H."/>
            <person name="Lu P."/>
            <person name="Wu Y."/>
            <person name="Zhang Z."/>
            <person name="Ro D.K."/>
            <person name="Shang Y."/>
            <person name="Huang S."/>
            <person name="Yan J."/>
        </authorList>
    </citation>
    <scope>NUCLEOTIDE SEQUENCE [LARGE SCALE GENOMIC DNA]</scope>
    <source>
        <strain evidence="2">Ta-2019</strain>
    </source>
</reference>
<keyword evidence="3" id="KW-1185">Reference proteome</keyword>
<dbReference type="Pfam" id="PF04266">
    <property type="entry name" value="ASCH"/>
    <property type="match status" value="1"/>
</dbReference>
<dbReference type="EMBL" id="JAHRHJ020000009">
    <property type="protein sequence ID" value="KAH9302090.1"/>
    <property type="molecule type" value="Genomic_DNA"/>
</dbReference>
<dbReference type="SUPFAM" id="SSF88697">
    <property type="entry name" value="PUA domain-like"/>
    <property type="match status" value="1"/>
</dbReference>
<dbReference type="PANTHER" id="PTHR34204">
    <property type="entry name" value="RNA-BINDING ASCH DOMAIN PROTEIN"/>
    <property type="match status" value="1"/>
</dbReference>
<feature type="domain" description="ASCH" evidence="1">
    <location>
        <begin position="159"/>
        <end position="262"/>
    </location>
</feature>
<evidence type="ECO:0000313" key="3">
    <source>
        <dbReference type="Proteomes" id="UP000824469"/>
    </source>
</evidence>
<protein>
    <recommendedName>
        <fullName evidence="1">ASCH domain-containing protein</fullName>
    </recommendedName>
</protein>
<dbReference type="PANTHER" id="PTHR34204:SF2">
    <property type="entry name" value="RNA-BINDING ASCH DOMAIN PROTEIN"/>
    <property type="match status" value="1"/>
</dbReference>
<comment type="caution">
    <text evidence="2">The sequence shown here is derived from an EMBL/GenBank/DDBJ whole genome shotgun (WGS) entry which is preliminary data.</text>
</comment>
<feature type="non-terminal residue" evidence="2">
    <location>
        <position position="1"/>
    </location>
</feature>
<dbReference type="Proteomes" id="UP000824469">
    <property type="component" value="Unassembled WGS sequence"/>
</dbReference>
<accession>A0AA38CKR1</accession>
<dbReference type="InterPro" id="IPR007374">
    <property type="entry name" value="ASCH_domain"/>
</dbReference>